<gene>
    <name evidence="8 11" type="primary">fmt</name>
    <name evidence="11" type="ORF">JG29_06380</name>
</gene>
<evidence type="ECO:0000313" key="11">
    <source>
        <dbReference type="EMBL" id="KJY49184.1"/>
    </source>
</evidence>
<dbReference type="Pfam" id="PF00551">
    <property type="entry name" value="Formyl_trans_N"/>
    <property type="match status" value="1"/>
</dbReference>
<evidence type="ECO:0000313" key="12">
    <source>
        <dbReference type="Proteomes" id="UP000033695"/>
    </source>
</evidence>
<comment type="similarity">
    <text evidence="2 8">Belongs to the Fmt family.</text>
</comment>
<dbReference type="HOGENOM" id="CLU_033347_1_1_9"/>
<evidence type="ECO:0000256" key="8">
    <source>
        <dbReference type="HAMAP-Rule" id="MF_00182"/>
    </source>
</evidence>
<evidence type="ECO:0000256" key="6">
    <source>
        <dbReference type="ARBA" id="ARBA00022917"/>
    </source>
</evidence>
<evidence type="ECO:0000256" key="4">
    <source>
        <dbReference type="ARBA" id="ARBA00016014"/>
    </source>
</evidence>
<dbReference type="Gene3D" id="3.40.50.170">
    <property type="entry name" value="Formyl transferase, N-terminal domain"/>
    <property type="match status" value="1"/>
</dbReference>
<evidence type="ECO:0000259" key="10">
    <source>
        <dbReference type="Pfam" id="PF02911"/>
    </source>
</evidence>
<comment type="caution">
    <text evidence="11">The sequence shown here is derived from an EMBL/GenBank/DDBJ whole genome shotgun (WGS) entry which is preliminary data.</text>
</comment>
<keyword evidence="5 8" id="KW-0808">Transferase</keyword>
<evidence type="ECO:0000256" key="5">
    <source>
        <dbReference type="ARBA" id="ARBA00022679"/>
    </source>
</evidence>
<dbReference type="InterPro" id="IPR036477">
    <property type="entry name" value="Formyl_transf_N_sf"/>
</dbReference>
<dbReference type="AlphaFoldDB" id="A0A0F4KT62"/>
<feature type="binding site" evidence="8">
    <location>
        <begin position="110"/>
        <end position="113"/>
    </location>
    <ligand>
        <name>(6S)-5,6,7,8-tetrahydrofolate</name>
        <dbReference type="ChEBI" id="CHEBI:57453"/>
    </ligand>
</feature>
<dbReference type="EMBL" id="JXBZ01000005">
    <property type="protein sequence ID" value="KJY49184.1"/>
    <property type="molecule type" value="Genomic_DNA"/>
</dbReference>
<sequence>MTKVIFMGTPQFSVPILAGLVQAGYEIAAVVTQPDRVVGRKQKLLYSPVKEYALQQNLTIYQPEKLTHSSELKTLIELKADLLITAAFGQFLPTKLLQSAQIAALNVHGSLLPRNRGGAPIQRAIMNGDSITGITIMYMVAQMDAGDIISQQSVPIADTDTAGSLFDKLSYVGRDLLLQTLPQVIAGTNQRQVQDESLVTITPNIAPEEEQINISQPALKINRQVRGLNPDPGAYLWLNGVRTKVFQTTVTDETTDLNPGQIVHKSKKQLAIAAGEHSVLYLEQIQPAGKSLMSIAAFLNGKGKDFYIGQQIIQK</sequence>
<dbReference type="Pfam" id="PF02911">
    <property type="entry name" value="Formyl_trans_C"/>
    <property type="match status" value="1"/>
</dbReference>
<evidence type="ECO:0000256" key="7">
    <source>
        <dbReference type="ARBA" id="ARBA00048558"/>
    </source>
</evidence>
<accession>A0A0F4KT62</accession>
<dbReference type="Proteomes" id="UP000033695">
    <property type="component" value="Unassembled WGS sequence"/>
</dbReference>
<dbReference type="NCBIfam" id="TIGR00460">
    <property type="entry name" value="fmt"/>
    <property type="match status" value="1"/>
</dbReference>
<dbReference type="PANTHER" id="PTHR11138:SF5">
    <property type="entry name" value="METHIONYL-TRNA FORMYLTRANSFERASE, MITOCHONDRIAL"/>
    <property type="match status" value="1"/>
</dbReference>
<name>A0A0F4KT62_9LACO</name>
<dbReference type="InterPro" id="IPR001555">
    <property type="entry name" value="GART_AS"/>
</dbReference>
<dbReference type="OrthoDB" id="9802815at2"/>
<dbReference type="Gene3D" id="3.10.25.10">
    <property type="entry name" value="Formyl transferase, C-terminal domain"/>
    <property type="match status" value="1"/>
</dbReference>
<dbReference type="GO" id="GO:0004479">
    <property type="term" value="F:methionyl-tRNA formyltransferase activity"/>
    <property type="evidence" value="ECO:0007669"/>
    <property type="project" value="UniProtKB-UniRule"/>
</dbReference>
<evidence type="ECO:0000256" key="1">
    <source>
        <dbReference type="ARBA" id="ARBA00002606"/>
    </source>
</evidence>
<protein>
    <recommendedName>
        <fullName evidence="4 8">Methionyl-tRNA formyltransferase</fullName>
        <ecNumber evidence="3 8">2.1.2.9</ecNumber>
    </recommendedName>
</protein>
<proteinExistence type="inferred from homology"/>
<keyword evidence="12" id="KW-1185">Reference proteome</keyword>
<dbReference type="InterPro" id="IPR002376">
    <property type="entry name" value="Formyl_transf_N"/>
</dbReference>
<comment type="catalytic activity">
    <reaction evidence="7 8">
        <text>L-methionyl-tRNA(fMet) + (6R)-10-formyltetrahydrofolate = N-formyl-L-methionyl-tRNA(fMet) + (6S)-5,6,7,8-tetrahydrofolate + H(+)</text>
        <dbReference type="Rhea" id="RHEA:24380"/>
        <dbReference type="Rhea" id="RHEA-COMP:9952"/>
        <dbReference type="Rhea" id="RHEA-COMP:9953"/>
        <dbReference type="ChEBI" id="CHEBI:15378"/>
        <dbReference type="ChEBI" id="CHEBI:57453"/>
        <dbReference type="ChEBI" id="CHEBI:78530"/>
        <dbReference type="ChEBI" id="CHEBI:78844"/>
        <dbReference type="ChEBI" id="CHEBI:195366"/>
        <dbReference type="EC" id="2.1.2.9"/>
    </reaction>
</comment>
<dbReference type="SUPFAM" id="SSF50486">
    <property type="entry name" value="FMT C-terminal domain-like"/>
    <property type="match status" value="1"/>
</dbReference>
<dbReference type="CDD" id="cd08704">
    <property type="entry name" value="Met_tRNA_FMT_C"/>
    <property type="match status" value="1"/>
</dbReference>
<dbReference type="InterPro" id="IPR011034">
    <property type="entry name" value="Formyl_transferase-like_C_sf"/>
</dbReference>
<reference evidence="11 12" key="1">
    <citation type="submission" date="2014-12" db="EMBL/GenBank/DDBJ databases">
        <title>Comparative genomics of the lactic acid bacteria isolated from the honey bee gut.</title>
        <authorList>
            <person name="Ellegaard K.M."/>
            <person name="Tamarit D."/>
            <person name="Javelind E."/>
            <person name="Olofsson T."/>
            <person name="Andersson S.G."/>
            <person name="Vasquez A."/>
        </authorList>
    </citation>
    <scope>NUCLEOTIDE SEQUENCE [LARGE SCALE GENOMIC DNA]</scope>
    <source>
        <strain evidence="11 12">Hon2</strain>
    </source>
</reference>
<dbReference type="HAMAP" id="MF_00182">
    <property type="entry name" value="Formyl_trans"/>
    <property type="match status" value="1"/>
</dbReference>
<evidence type="ECO:0000259" key="9">
    <source>
        <dbReference type="Pfam" id="PF00551"/>
    </source>
</evidence>
<dbReference type="EC" id="2.1.2.9" evidence="3 8"/>
<dbReference type="PROSITE" id="PS00373">
    <property type="entry name" value="GART"/>
    <property type="match status" value="1"/>
</dbReference>
<dbReference type="RefSeq" id="WP_045922488.1">
    <property type="nucleotide sequence ID" value="NZ_JBHTHW010000003.1"/>
</dbReference>
<keyword evidence="6 8" id="KW-0648">Protein biosynthesis</keyword>
<dbReference type="InterPro" id="IPR041711">
    <property type="entry name" value="Met-tRNA-FMT_N"/>
</dbReference>
<evidence type="ECO:0000256" key="3">
    <source>
        <dbReference type="ARBA" id="ARBA00012261"/>
    </source>
</evidence>
<dbReference type="PATRIC" id="fig|1218508.4.peg.653"/>
<dbReference type="InterPro" id="IPR005794">
    <property type="entry name" value="Fmt"/>
</dbReference>
<organism evidence="11 12">
    <name type="scientific">Bombilactobacillus mellis</name>
    <dbReference type="NCBI Taxonomy" id="1218508"/>
    <lineage>
        <taxon>Bacteria</taxon>
        <taxon>Bacillati</taxon>
        <taxon>Bacillota</taxon>
        <taxon>Bacilli</taxon>
        <taxon>Lactobacillales</taxon>
        <taxon>Lactobacillaceae</taxon>
        <taxon>Bombilactobacillus</taxon>
    </lineage>
</organism>
<comment type="function">
    <text evidence="1 8">Attaches a formyl group to the free amino group of methionyl-tRNA(fMet). The formyl group appears to play a dual role in the initiator identity of N-formylmethionyl-tRNA by promoting its recognition by IF2 and preventing the misappropriation of this tRNA by the elongation apparatus.</text>
</comment>
<dbReference type="InterPro" id="IPR037022">
    <property type="entry name" value="Formyl_trans_C_sf"/>
</dbReference>
<dbReference type="GO" id="GO:0005829">
    <property type="term" value="C:cytosol"/>
    <property type="evidence" value="ECO:0007669"/>
    <property type="project" value="TreeGrafter"/>
</dbReference>
<dbReference type="PANTHER" id="PTHR11138">
    <property type="entry name" value="METHIONYL-TRNA FORMYLTRANSFERASE"/>
    <property type="match status" value="1"/>
</dbReference>
<feature type="domain" description="Formyl transferase C-terminal" evidence="10">
    <location>
        <begin position="204"/>
        <end position="302"/>
    </location>
</feature>
<dbReference type="STRING" id="1218508.JG29_06380"/>
<dbReference type="InterPro" id="IPR044135">
    <property type="entry name" value="Met-tRNA-FMT_C"/>
</dbReference>
<dbReference type="InterPro" id="IPR005793">
    <property type="entry name" value="Formyl_trans_C"/>
</dbReference>
<feature type="domain" description="Formyl transferase N-terminal" evidence="9">
    <location>
        <begin position="3"/>
        <end position="180"/>
    </location>
</feature>
<dbReference type="SUPFAM" id="SSF53328">
    <property type="entry name" value="Formyltransferase"/>
    <property type="match status" value="1"/>
</dbReference>
<dbReference type="CDD" id="cd08646">
    <property type="entry name" value="FMT_core_Met-tRNA-FMT_N"/>
    <property type="match status" value="1"/>
</dbReference>
<evidence type="ECO:0000256" key="2">
    <source>
        <dbReference type="ARBA" id="ARBA00010699"/>
    </source>
</evidence>